<dbReference type="EMBL" id="JAENHK010000010">
    <property type="protein sequence ID" value="MBK1897215.1"/>
    <property type="molecule type" value="Genomic_DNA"/>
</dbReference>
<feature type="transmembrane region" description="Helical" evidence="1">
    <location>
        <begin position="120"/>
        <end position="140"/>
    </location>
</feature>
<evidence type="ECO:0000256" key="1">
    <source>
        <dbReference type="SAM" id="Phobius"/>
    </source>
</evidence>
<keyword evidence="1" id="KW-0812">Transmembrane</keyword>
<comment type="caution">
    <text evidence="2">The sequence shown here is derived from an EMBL/GenBank/DDBJ whole genome shotgun (WGS) entry which is preliminary data.</text>
</comment>
<evidence type="ECO:0000313" key="2">
    <source>
        <dbReference type="EMBL" id="MBK1897215.1"/>
    </source>
</evidence>
<organism evidence="2 3">
    <name type="scientific">Chryseobacterium paridis</name>
    <dbReference type="NCBI Taxonomy" id="2800328"/>
    <lineage>
        <taxon>Bacteria</taxon>
        <taxon>Pseudomonadati</taxon>
        <taxon>Bacteroidota</taxon>
        <taxon>Flavobacteriia</taxon>
        <taxon>Flavobacteriales</taxon>
        <taxon>Weeksellaceae</taxon>
        <taxon>Chryseobacterium group</taxon>
        <taxon>Chryseobacterium</taxon>
    </lineage>
</organism>
<keyword evidence="1" id="KW-1133">Transmembrane helix</keyword>
<dbReference type="RefSeq" id="WP_200247241.1">
    <property type="nucleotide sequence ID" value="NZ_JAENHK010000010.1"/>
</dbReference>
<protein>
    <submittedName>
        <fullName evidence="2">Uncharacterized protein</fullName>
    </submittedName>
</protein>
<dbReference type="Proteomes" id="UP000628669">
    <property type="component" value="Unassembled WGS sequence"/>
</dbReference>
<proteinExistence type="predicted"/>
<feature type="transmembrane region" description="Helical" evidence="1">
    <location>
        <begin position="160"/>
        <end position="186"/>
    </location>
</feature>
<name>A0ABS1FXU5_9FLAO</name>
<feature type="transmembrane region" description="Helical" evidence="1">
    <location>
        <begin position="47"/>
        <end position="65"/>
    </location>
</feature>
<sequence>MELDVLKNSWKTISVDIDQKEFDVISATRKEMASPLEALKKRTKKQLMVLPALLVFLIIVGVTAKETNKSFFIWLAAAILPILIIYHYFNLKLINELEMINGPVKNDIEIKITKLIKSNAHYLMATRILFLLLIIASEILLRYHRIDWIQGLGVLAKINFPLRLCIYAGIFGLHYLISEYTFNLYFGKYLKKLKALLAEMQ</sequence>
<accession>A0ABS1FXU5</accession>
<keyword evidence="1" id="KW-0472">Membrane</keyword>
<gene>
    <name evidence="2" type="ORF">JHL15_15740</name>
</gene>
<reference evidence="3" key="1">
    <citation type="submission" date="2021-01" db="EMBL/GenBank/DDBJ databases">
        <title>Genome public.</title>
        <authorList>
            <person name="Liu C."/>
            <person name="Sun Q."/>
        </authorList>
    </citation>
    <scope>NUCLEOTIDE SEQUENCE [LARGE SCALE GENOMIC DNA]</scope>
    <source>
        <strain evidence="3">YIM B02567</strain>
    </source>
</reference>
<keyword evidence="3" id="KW-1185">Reference proteome</keyword>
<evidence type="ECO:0000313" key="3">
    <source>
        <dbReference type="Proteomes" id="UP000628669"/>
    </source>
</evidence>
<feature type="transmembrane region" description="Helical" evidence="1">
    <location>
        <begin position="71"/>
        <end position="89"/>
    </location>
</feature>